<evidence type="ECO:0000313" key="3">
    <source>
        <dbReference type="Proteomes" id="UP000268829"/>
    </source>
</evidence>
<feature type="compositionally biased region" description="Basic and acidic residues" evidence="1">
    <location>
        <begin position="261"/>
        <end position="272"/>
    </location>
</feature>
<feature type="compositionally biased region" description="Basic residues" evidence="1">
    <location>
        <begin position="273"/>
        <end position="292"/>
    </location>
</feature>
<dbReference type="OrthoDB" id="2902148at2"/>
<keyword evidence="3" id="KW-1185">Reference proteome</keyword>
<feature type="region of interest" description="Disordered" evidence="1">
    <location>
        <begin position="261"/>
        <end position="292"/>
    </location>
</feature>
<protein>
    <recommendedName>
        <fullName evidence="4">Glycosyltransferase</fullName>
    </recommendedName>
</protein>
<dbReference type="AlphaFoldDB" id="A0A3M8B7L3"/>
<sequence length="292" mass="31350">MDSPTCGQNLVSVIIPTHGARNAERLAHMAKQIAPATEVIIVYASLCSQPADIGCVAEAKVVAAGKHATASECHAIGAQHATGNVLLFLPEEGIFPPASLRKYIAPLQRDYDLVLSAGGRMLTKGRLSTVRCACALLNDLLGQKQLGSASLETAPFSLTRTALEAIGPHKLQVPATALVSAVQKGLAITTVAPVSRERKSSAANQGVAKAKSLVLQEHAKAIQLLLQDQNVRGALPDGERHRILVQVPGLLHLRSVFYQQSREKEGDGWGAKRKERSKRARKRVQSRQKRSH</sequence>
<dbReference type="SUPFAM" id="SSF53448">
    <property type="entry name" value="Nucleotide-diphospho-sugar transferases"/>
    <property type="match status" value="1"/>
</dbReference>
<proteinExistence type="predicted"/>
<organism evidence="2 3">
    <name type="scientific">Brevibacillus gelatini</name>
    <dbReference type="NCBI Taxonomy" id="1655277"/>
    <lineage>
        <taxon>Bacteria</taxon>
        <taxon>Bacillati</taxon>
        <taxon>Bacillota</taxon>
        <taxon>Bacilli</taxon>
        <taxon>Bacillales</taxon>
        <taxon>Paenibacillaceae</taxon>
        <taxon>Brevibacillus</taxon>
    </lineage>
</organism>
<dbReference type="Gene3D" id="3.90.550.10">
    <property type="entry name" value="Spore Coat Polysaccharide Biosynthesis Protein SpsA, Chain A"/>
    <property type="match status" value="1"/>
</dbReference>
<dbReference type="EMBL" id="RHHS01000015">
    <property type="protein sequence ID" value="RNB58987.1"/>
    <property type="molecule type" value="Genomic_DNA"/>
</dbReference>
<accession>A0A3M8B7L3</accession>
<reference evidence="2 3" key="1">
    <citation type="submission" date="2018-10" db="EMBL/GenBank/DDBJ databases">
        <title>Phylogenomics of Brevibacillus.</title>
        <authorList>
            <person name="Dunlap C."/>
        </authorList>
    </citation>
    <scope>NUCLEOTIDE SEQUENCE [LARGE SCALE GENOMIC DNA]</scope>
    <source>
        <strain evidence="2 3">DSM 100115</strain>
    </source>
</reference>
<dbReference type="InterPro" id="IPR029044">
    <property type="entry name" value="Nucleotide-diphossugar_trans"/>
</dbReference>
<evidence type="ECO:0008006" key="4">
    <source>
        <dbReference type="Google" id="ProtNLM"/>
    </source>
</evidence>
<dbReference type="Proteomes" id="UP000268829">
    <property type="component" value="Unassembled WGS sequence"/>
</dbReference>
<name>A0A3M8B7L3_9BACL</name>
<dbReference type="RefSeq" id="WP_122903823.1">
    <property type="nucleotide sequence ID" value="NZ_RHHS01000015.1"/>
</dbReference>
<evidence type="ECO:0000256" key="1">
    <source>
        <dbReference type="SAM" id="MobiDB-lite"/>
    </source>
</evidence>
<evidence type="ECO:0000313" key="2">
    <source>
        <dbReference type="EMBL" id="RNB58987.1"/>
    </source>
</evidence>
<comment type="caution">
    <text evidence="2">The sequence shown here is derived from an EMBL/GenBank/DDBJ whole genome shotgun (WGS) entry which is preliminary data.</text>
</comment>
<gene>
    <name evidence="2" type="ORF">EDM57_05795</name>
</gene>